<reference evidence="1 2" key="1">
    <citation type="submission" date="2018-12" db="EMBL/GenBank/DDBJ databases">
        <authorList>
            <consortium name="Pathogen Informatics"/>
        </authorList>
    </citation>
    <scope>NUCLEOTIDE SEQUENCE [LARGE SCALE GENOMIC DNA]</scope>
    <source>
        <strain evidence="1 2">NCTC6754</strain>
    </source>
</reference>
<gene>
    <name evidence="1" type="ORF">NCTC6754_01803</name>
</gene>
<accession>A0A3S4IEV3</accession>
<dbReference type="AlphaFoldDB" id="A0A3S4IEV3"/>
<evidence type="ECO:0000313" key="2">
    <source>
        <dbReference type="Proteomes" id="UP000269208"/>
    </source>
</evidence>
<name>A0A3S4IEV3_SALET</name>
<dbReference type="Proteomes" id="UP000269208">
    <property type="component" value="Chromosome"/>
</dbReference>
<organism evidence="1 2">
    <name type="scientific">Salmonella enterica I</name>
    <dbReference type="NCBI Taxonomy" id="59201"/>
    <lineage>
        <taxon>Bacteria</taxon>
        <taxon>Pseudomonadati</taxon>
        <taxon>Pseudomonadota</taxon>
        <taxon>Gammaproteobacteria</taxon>
        <taxon>Enterobacterales</taxon>
        <taxon>Enterobacteriaceae</taxon>
        <taxon>Salmonella</taxon>
    </lineage>
</organism>
<evidence type="ECO:0000313" key="1">
    <source>
        <dbReference type="EMBL" id="VEB52054.1"/>
    </source>
</evidence>
<protein>
    <submittedName>
        <fullName evidence="1">HTH-type transcriptional regulator SgrR</fullName>
    </submittedName>
</protein>
<dbReference type="EMBL" id="LR134190">
    <property type="protein sequence ID" value="VEB52054.1"/>
    <property type="molecule type" value="Genomic_DNA"/>
</dbReference>
<proteinExistence type="predicted"/>
<sequence length="99" mass="11337">MKWRSLSGRILTETDNLAESLSDNDTAAWLSSSLSDEDYVSGRLSQVSGKPSDNLREMFLERGGYFLLCDSRSPHWHTAEHRRWLRETFSPYAILPASE</sequence>